<gene>
    <name evidence="1" type="ORF">V6N11_074772</name>
</gene>
<evidence type="ECO:0008006" key="3">
    <source>
        <dbReference type="Google" id="ProtNLM"/>
    </source>
</evidence>
<organism evidence="1 2">
    <name type="scientific">Hibiscus sabdariffa</name>
    <name type="common">roselle</name>
    <dbReference type="NCBI Taxonomy" id="183260"/>
    <lineage>
        <taxon>Eukaryota</taxon>
        <taxon>Viridiplantae</taxon>
        <taxon>Streptophyta</taxon>
        <taxon>Embryophyta</taxon>
        <taxon>Tracheophyta</taxon>
        <taxon>Spermatophyta</taxon>
        <taxon>Magnoliopsida</taxon>
        <taxon>eudicotyledons</taxon>
        <taxon>Gunneridae</taxon>
        <taxon>Pentapetalae</taxon>
        <taxon>rosids</taxon>
        <taxon>malvids</taxon>
        <taxon>Malvales</taxon>
        <taxon>Malvaceae</taxon>
        <taxon>Malvoideae</taxon>
        <taxon>Hibiscus</taxon>
    </lineage>
</organism>
<evidence type="ECO:0000313" key="2">
    <source>
        <dbReference type="Proteomes" id="UP001396334"/>
    </source>
</evidence>
<accession>A0ABR2R4J2</accession>
<evidence type="ECO:0000313" key="1">
    <source>
        <dbReference type="EMBL" id="KAK9007856.1"/>
    </source>
</evidence>
<dbReference type="Proteomes" id="UP001396334">
    <property type="component" value="Unassembled WGS sequence"/>
</dbReference>
<comment type="caution">
    <text evidence="1">The sequence shown here is derived from an EMBL/GenBank/DDBJ whole genome shotgun (WGS) entry which is preliminary data.</text>
</comment>
<sequence>MVQVSHTPVAAMVNPNGGWAWAKFQDFLPSTILLAIAAVRPPSALVSDSIGWGGDDRRMFTVKSAYGLRAWLVANIQNQQSFSINTEDWDIAFDSREAYETIMSSNSRKVRSSILSSIFELLSRHWEVHVAFVRHEGNVVADAISRLVLTDSLEYRRWLEVPLAVQDLVLADGNFEAPIQTQFPTQRAYDDPGGR</sequence>
<dbReference type="EMBL" id="JBBPBN010000026">
    <property type="protein sequence ID" value="KAK9007856.1"/>
    <property type="molecule type" value="Genomic_DNA"/>
</dbReference>
<proteinExistence type="predicted"/>
<keyword evidence="2" id="KW-1185">Reference proteome</keyword>
<reference evidence="1 2" key="1">
    <citation type="journal article" date="2024" name="G3 (Bethesda)">
        <title>Genome assembly of Hibiscus sabdariffa L. provides insights into metabolisms of medicinal natural products.</title>
        <authorList>
            <person name="Kim T."/>
        </authorList>
    </citation>
    <scope>NUCLEOTIDE SEQUENCE [LARGE SCALE GENOMIC DNA]</scope>
    <source>
        <strain evidence="1">TK-2024</strain>
        <tissue evidence="1">Old leaves</tissue>
    </source>
</reference>
<protein>
    <recommendedName>
        <fullName evidence="3">RNase H type-1 domain-containing protein</fullName>
    </recommendedName>
</protein>
<name>A0ABR2R4J2_9ROSI</name>